<sequence length="423" mass="45776">MRGMDSARRRFAVIGSGVSGLVAAHELSRSGPVTLYERDGRLGGHAHTHEVDLGLGAPVAVDSGFLVHNDRTYPVLCRLFDELGVATRDAEMSMSIRDDARGVEFAGGKGVRGLIPTPRRLLDPGHLRLLAEVPRFHRCARRHLDGAGPDVPLGEFVRRERFSERLIHGFLRPLVAAVWSCPPDQVDAYPARYLFRFLANHGMLSVGSSLQWRTVVGGSARYVEKIAAELADVRTGVGVRSLARTERGVRIVDDTGRTEEFDAAVVAVHPHQALALLDAPTPRERELLGTIGYTPNPALLHTDTSLLPRTPNARGSWNYLASHDGRRVCVTYDLNLLMGLPRHGETALVTLGGADLVDPRRVLAELDYEHPAFTTGSVAAAQRMGEISGPVVAFAGAYHGWGFHEDGAASGLRAAERITGGTP</sequence>
<dbReference type="InterPro" id="IPR002937">
    <property type="entry name" value="Amino_oxidase"/>
</dbReference>
<reference evidence="3" key="1">
    <citation type="submission" date="2016-10" db="EMBL/GenBank/DDBJ databases">
        <authorList>
            <person name="Varghese N."/>
            <person name="Submissions S."/>
        </authorList>
    </citation>
    <scope>NUCLEOTIDE SEQUENCE [LARGE SCALE GENOMIC DNA]</scope>
    <source>
        <strain evidence="3">DSM 44142</strain>
    </source>
</reference>
<feature type="domain" description="Amine oxidase" evidence="1">
    <location>
        <begin position="18"/>
        <end position="294"/>
    </location>
</feature>
<proteinExistence type="predicted"/>
<dbReference type="PANTHER" id="PTHR42923">
    <property type="entry name" value="PROTOPORPHYRINOGEN OXIDASE"/>
    <property type="match status" value="1"/>
</dbReference>
<dbReference type="PANTHER" id="PTHR42923:SF17">
    <property type="entry name" value="AMINE OXIDASE DOMAIN-CONTAINING PROTEIN"/>
    <property type="match status" value="1"/>
</dbReference>
<dbReference type="RefSeq" id="WP_068566908.1">
    <property type="nucleotide sequence ID" value="NZ_FNLF01000002.1"/>
</dbReference>
<dbReference type="InterPro" id="IPR050464">
    <property type="entry name" value="Zeta_carotene_desat/Oxidored"/>
</dbReference>
<dbReference type="SUPFAM" id="SSF51905">
    <property type="entry name" value="FAD/NAD(P)-binding domain"/>
    <property type="match status" value="1"/>
</dbReference>
<protein>
    <submittedName>
        <fullName evidence="2">Predicted NAD/FAD-binding protein</fullName>
    </submittedName>
</protein>
<dbReference type="Gene3D" id="3.50.50.60">
    <property type="entry name" value="FAD/NAD(P)-binding domain"/>
    <property type="match status" value="1"/>
</dbReference>
<dbReference type="STRING" id="47312.SAMN04489765_1022"/>
<evidence type="ECO:0000313" key="3">
    <source>
        <dbReference type="Proteomes" id="UP000183053"/>
    </source>
</evidence>
<dbReference type="InterPro" id="IPR036188">
    <property type="entry name" value="FAD/NAD-bd_sf"/>
</dbReference>
<dbReference type="EMBL" id="FNLF01000002">
    <property type="protein sequence ID" value="SDQ59232.1"/>
    <property type="molecule type" value="Genomic_DNA"/>
</dbReference>
<dbReference type="GO" id="GO:0016491">
    <property type="term" value="F:oxidoreductase activity"/>
    <property type="evidence" value="ECO:0007669"/>
    <property type="project" value="InterPro"/>
</dbReference>
<organism evidence="2 3">
    <name type="scientific">Tsukamurella pulmonis</name>
    <dbReference type="NCBI Taxonomy" id="47312"/>
    <lineage>
        <taxon>Bacteria</taxon>
        <taxon>Bacillati</taxon>
        <taxon>Actinomycetota</taxon>
        <taxon>Actinomycetes</taxon>
        <taxon>Mycobacteriales</taxon>
        <taxon>Tsukamurellaceae</taxon>
        <taxon>Tsukamurella</taxon>
    </lineage>
</organism>
<dbReference type="AlphaFoldDB" id="A0A1H1C4X6"/>
<dbReference type="Pfam" id="PF01593">
    <property type="entry name" value="Amino_oxidase"/>
    <property type="match status" value="1"/>
</dbReference>
<keyword evidence="3" id="KW-1185">Reference proteome</keyword>
<accession>A0A1H1C4X6</accession>
<evidence type="ECO:0000313" key="2">
    <source>
        <dbReference type="EMBL" id="SDQ59232.1"/>
    </source>
</evidence>
<evidence type="ECO:0000259" key="1">
    <source>
        <dbReference type="Pfam" id="PF01593"/>
    </source>
</evidence>
<name>A0A1H1C4X6_9ACTN</name>
<gene>
    <name evidence="2" type="ORF">SAMN04489765_1022</name>
</gene>
<dbReference type="Proteomes" id="UP000183053">
    <property type="component" value="Unassembled WGS sequence"/>
</dbReference>